<dbReference type="AlphaFoldDB" id="A0A011QEI5"/>
<name>A0A011QEI5_ACCRE</name>
<dbReference type="Pfam" id="PF04326">
    <property type="entry name" value="SLFN_AlbA_2"/>
    <property type="match status" value="1"/>
</dbReference>
<dbReference type="PANTHER" id="PTHR30595:SF6">
    <property type="entry name" value="SCHLAFEN ALBA-2 DOMAIN-CONTAINING PROTEIN"/>
    <property type="match status" value="1"/>
</dbReference>
<comment type="caution">
    <text evidence="2">The sequence shown here is derived from an EMBL/GenBank/DDBJ whole genome shotgun (WGS) entry which is preliminary data.</text>
</comment>
<dbReference type="InterPro" id="IPR007421">
    <property type="entry name" value="Schlafen_AlbA_2_dom"/>
</dbReference>
<dbReference type="eggNOG" id="COG2865">
    <property type="taxonomic scope" value="Bacteria"/>
</dbReference>
<sequence>MSQEGQLLDQKSLRAVTGKTADWNEIAKDCIAFANATGGRLLLGIEDGQDAPPAGQQIPADLPDTVRRKLAERTVNLAVLADVVTAPNGGQYIELRVPRAMAVASTTDGRYFLRVADQSKPVTGDDVMRLASERSALPWDTQTTLHFPRVEADAAKRDKLLQALRASERVKASVKEKTDDELLDHYQLARGHDLTNLGVLCLGRQHHRAQLTTAPVIQFIKYDERGQKVNKLVWDDHTQSPMELIEAVWLEVPDFRERYELPDGLYRQNVPAFDEIVVRELLVNALVHRPYTQRGDIFLNLHPDRLEVVNPGPLPLGVTPQNVLHTTVRRNEHLARLFHDLKLMEREGSGFDKIFEVLLSQGRPAPELIETHDRVQVTVRRRILKPEVIDFIAKADQTYQLAQRERIALGLLAQHDALTARELATTLELPSVEALQPWLKRLLDWHLVQSAGRTQATRYFVDSGLLRSLKFTGETTLKRIEPHRLAALVLEDLQRYPESAISDIHRRVGGEIHPKQVKRALEDLIGRGAVRFEGNYRWRRYWAVS</sequence>
<dbReference type="PANTHER" id="PTHR30595">
    <property type="entry name" value="GLPR-RELATED TRANSCRIPTIONAL REPRESSOR"/>
    <property type="match status" value="1"/>
</dbReference>
<protein>
    <submittedName>
        <fullName evidence="2">Divergent AAA domain protein</fullName>
    </submittedName>
</protein>
<dbReference type="InterPro" id="IPR038475">
    <property type="entry name" value="RecG_C_sf"/>
</dbReference>
<feature type="domain" description="Schlafen AlbA-2" evidence="1">
    <location>
        <begin position="17"/>
        <end position="122"/>
    </location>
</feature>
<dbReference type="EMBL" id="JEMY01000034">
    <property type="protein sequence ID" value="EXI87465.1"/>
    <property type="molecule type" value="Genomic_DNA"/>
</dbReference>
<organism evidence="2 3">
    <name type="scientific">Accumulibacter regalis</name>
    <dbReference type="NCBI Taxonomy" id="522306"/>
    <lineage>
        <taxon>Bacteria</taxon>
        <taxon>Pseudomonadati</taxon>
        <taxon>Pseudomonadota</taxon>
        <taxon>Betaproteobacteria</taxon>
        <taxon>Candidatus Accumulibacter</taxon>
    </lineage>
</organism>
<evidence type="ECO:0000313" key="2">
    <source>
        <dbReference type="EMBL" id="EXI87465.1"/>
    </source>
</evidence>
<dbReference type="Gene3D" id="3.30.950.30">
    <property type="entry name" value="Schlafen, AAA domain"/>
    <property type="match status" value="1"/>
</dbReference>
<evidence type="ECO:0000313" key="3">
    <source>
        <dbReference type="Proteomes" id="UP000022141"/>
    </source>
</evidence>
<dbReference type="PATRIC" id="fig|1454004.3.peg.2680"/>
<reference evidence="2" key="1">
    <citation type="submission" date="2014-02" db="EMBL/GenBank/DDBJ databases">
        <title>Expanding our view of genomic diversity in Candidatus Accumulibacter clades.</title>
        <authorList>
            <person name="Skennerton C.T."/>
            <person name="Barr J.J."/>
            <person name="Slater F.R."/>
            <person name="Bond P.L."/>
            <person name="Tyson G.W."/>
        </authorList>
    </citation>
    <scope>NUCLEOTIDE SEQUENCE [LARGE SCALE GENOMIC DNA]</scope>
</reference>
<dbReference type="InterPro" id="IPR038461">
    <property type="entry name" value="Schlafen_AlbA_2_dom_sf"/>
</dbReference>
<dbReference type="Gene3D" id="3.30.565.60">
    <property type="match status" value="1"/>
</dbReference>
<evidence type="ECO:0000259" key="1">
    <source>
        <dbReference type="Pfam" id="PF04326"/>
    </source>
</evidence>
<dbReference type="STRING" id="1454004.AW11_02594"/>
<gene>
    <name evidence="2" type="ORF">AW11_02594</name>
</gene>
<proteinExistence type="predicted"/>
<accession>A0A011QEI5</accession>
<dbReference type="Proteomes" id="UP000022141">
    <property type="component" value="Unassembled WGS sequence"/>
</dbReference>
<keyword evidence="3" id="KW-1185">Reference proteome</keyword>
<dbReference type="Pfam" id="PF13749">
    <property type="entry name" value="HATPase_c_4"/>
    <property type="match status" value="1"/>
</dbReference>